<proteinExistence type="predicted"/>
<feature type="chain" id="PRO_5043921463" evidence="1">
    <location>
        <begin position="17"/>
        <end position="37"/>
    </location>
</feature>
<sequence length="37" mass="3853">MNVVLLLTSSTCTLYAALDGPRDVTPSVLKSSTGLDN</sequence>
<keyword evidence="3" id="KW-1185">Reference proteome</keyword>
<name>A0AAV5M5F9_9ROSI</name>
<dbReference type="AlphaFoldDB" id="A0AAV5M5F9"/>
<organism evidence="2 3">
    <name type="scientific">Rubroshorea leprosula</name>
    <dbReference type="NCBI Taxonomy" id="152421"/>
    <lineage>
        <taxon>Eukaryota</taxon>
        <taxon>Viridiplantae</taxon>
        <taxon>Streptophyta</taxon>
        <taxon>Embryophyta</taxon>
        <taxon>Tracheophyta</taxon>
        <taxon>Spermatophyta</taxon>
        <taxon>Magnoliopsida</taxon>
        <taxon>eudicotyledons</taxon>
        <taxon>Gunneridae</taxon>
        <taxon>Pentapetalae</taxon>
        <taxon>rosids</taxon>
        <taxon>malvids</taxon>
        <taxon>Malvales</taxon>
        <taxon>Dipterocarpaceae</taxon>
        <taxon>Rubroshorea</taxon>
    </lineage>
</organism>
<evidence type="ECO:0000256" key="1">
    <source>
        <dbReference type="SAM" id="SignalP"/>
    </source>
</evidence>
<evidence type="ECO:0000313" key="3">
    <source>
        <dbReference type="Proteomes" id="UP001054252"/>
    </source>
</evidence>
<protein>
    <submittedName>
        <fullName evidence="2">Uncharacterized protein</fullName>
    </submittedName>
</protein>
<dbReference type="Proteomes" id="UP001054252">
    <property type="component" value="Unassembled WGS sequence"/>
</dbReference>
<gene>
    <name evidence="2" type="ORF">SLEP1_g51667</name>
</gene>
<accession>A0AAV5M5F9</accession>
<comment type="caution">
    <text evidence="2">The sequence shown here is derived from an EMBL/GenBank/DDBJ whole genome shotgun (WGS) entry which is preliminary data.</text>
</comment>
<evidence type="ECO:0000313" key="2">
    <source>
        <dbReference type="EMBL" id="GKV44489.1"/>
    </source>
</evidence>
<keyword evidence="1" id="KW-0732">Signal</keyword>
<dbReference type="EMBL" id="BPVZ01000182">
    <property type="protein sequence ID" value="GKV44489.1"/>
    <property type="molecule type" value="Genomic_DNA"/>
</dbReference>
<feature type="signal peptide" evidence="1">
    <location>
        <begin position="1"/>
        <end position="16"/>
    </location>
</feature>
<reference evidence="2 3" key="1">
    <citation type="journal article" date="2021" name="Commun. Biol.">
        <title>The genome of Shorea leprosula (Dipterocarpaceae) highlights the ecological relevance of drought in aseasonal tropical rainforests.</title>
        <authorList>
            <person name="Ng K.K.S."/>
            <person name="Kobayashi M.J."/>
            <person name="Fawcett J.A."/>
            <person name="Hatakeyama M."/>
            <person name="Paape T."/>
            <person name="Ng C.H."/>
            <person name="Ang C.C."/>
            <person name="Tnah L.H."/>
            <person name="Lee C.T."/>
            <person name="Nishiyama T."/>
            <person name="Sese J."/>
            <person name="O'Brien M.J."/>
            <person name="Copetti D."/>
            <person name="Mohd Noor M.I."/>
            <person name="Ong R.C."/>
            <person name="Putra M."/>
            <person name="Sireger I.Z."/>
            <person name="Indrioko S."/>
            <person name="Kosugi Y."/>
            <person name="Izuno A."/>
            <person name="Isagi Y."/>
            <person name="Lee S.L."/>
            <person name="Shimizu K.K."/>
        </authorList>
    </citation>
    <scope>NUCLEOTIDE SEQUENCE [LARGE SCALE GENOMIC DNA]</scope>
    <source>
        <strain evidence="2">214</strain>
    </source>
</reference>